<evidence type="ECO:0000313" key="3">
    <source>
        <dbReference type="Proteomes" id="UP001167160"/>
    </source>
</evidence>
<dbReference type="RefSeq" id="WP_251419421.1">
    <property type="nucleotide sequence ID" value="NZ_JAMQGM010000068.1"/>
</dbReference>
<gene>
    <name evidence="2" type="ORF">M1E25_24790</name>
</gene>
<sequence length="69" mass="6999">MPSHEPAAAPVRGEQSSAVGQGDRHPSVSDVLASCQAANAVSTPPDPSEPENAEGPEEGAPEERRPDAA</sequence>
<name>A0ABT0XDB1_9ACTN</name>
<organism evidence="2 3">
    <name type="scientific">Streptomyces meridianus</name>
    <dbReference type="NCBI Taxonomy" id="2938945"/>
    <lineage>
        <taxon>Bacteria</taxon>
        <taxon>Bacillati</taxon>
        <taxon>Actinomycetota</taxon>
        <taxon>Actinomycetes</taxon>
        <taxon>Kitasatosporales</taxon>
        <taxon>Streptomycetaceae</taxon>
        <taxon>Streptomyces</taxon>
    </lineage>
</organism>
<feature type="region of interest" description="Disordered" evidence="1">
    <location>
        <begin position="1"/>
        <end position="69"/>
    </location>
</feature>
<evidence type="ECO:0000256" key="1">
    <source>
        <dbReference type="SAM" id="MobiDB-lite"/>
    </source>
</evidence>
<proteinExistence type="predicted"/>
<dbReference type="EMBL" id="JAMQGM010000068">
    <property type="protein sequence ID" value="MCM2580512.1"/>
    <property type="molecule type" value="Genomic_DNA"/>
</dbReference>
<keyword evidence="3" id="KW-1185">Reference proteome</keyword>
<accession>A0ABT0XDB1</accession>
<evidence type="ECO:0000313" key="2">
    <source>
        <dbReference type="EMBL" id="MCM2580512.1"/>
    </source>
</evidence>
<protein>
    <submittedName>
        <fullName evidence="2">Uncharacterized protein</fullName>
    </submittedName>
</protein>
<dbReference type="Proteomes" id="UP001167160">
    <property type="component" value="Unassembled WGS sequence"/>
</dbReference>
<feature type="compositionally biased region" description="Acidic residues" evidence="1">
    <location>
        <begin position="48"/>
        <end position="60"/>
    </location>
</feature>
<comment type="caution">
    <text evidence="2">The sequence shown here is derived from an EMBL/GenBank/DDBJ whole genome shotgun (WGS) entry which is preliminary data.</text>
</comment>
<reference evidence="2" key="1">
    <citation type="journal article" date="2023" name="Int. J. Syst. Evol. Microbiol.">
        <title>Streptomyces meridianus sp. nov. isolated from brackish water of the Tagus estuary in Alcochete, Portugal.</title>
        <authorList>
            <person name="Santos J.D.N."/>
            <person name="Klimek D."/>
            <person name="Calusinska M."/>
            <person name="Lobo Da Cunha A."/>
            <person name="Catita J."/>
            <person name="Goncalves H."/>
            <person name="Gonzalez I."/>
            <person name="Reyes F."/>
            <person name="Lage O.M."/>
        </authorList>
    </citation>
    <scope>NUCLEOTIDE SEQUENCE</scope>
    <source>
        <strain evidence="2">MTZ3.1</strain>
    </source>
</reference>